<keyword evidence="3" id="KW-1185">Reference proteome</keyword>
<evidence type="ECO:0000313" key="3">
    <source>
        <dbReference type="Proteomes" id="UP000247810"/>
    </source>
</evidence>
<name>A0A319D3B8_9EURO</name>
<keyword evidence="1" id="KW-0812">Transmembrane</keyword>
<evidence type="ECO:0000256" key="1">
    <source>
        <dbReference type="SAM" id="Phobius"/>
    </source>
</evidence>
<evidence type="ECO:0008006" key="4">
    <source>
        <dbReference type="Google" id="ProtNLM"/>
    </source>
</evidence>
<feature type="transmembrane region" description="Helical" evidence="1">
    <location>
        <begin position="139"/>
        <end position="161"/>
    </location>
</feature>
<dbReference type="Proteomes" id="UP000247810">
    <property type="component" value="Unassembled WGS sequence"/>
</dbReference>
<proteinExistence type="predicted"/>
<reference evidence="2 3" key="1">
    <citation type="submission" date="2018-02" db="EMBL/GenBank/DDBJ databases">
        <title>The genomes of Aspergillus section Nigri reveals drivers in fungal speciation.</title>
        <authorList>
            <consortium name="DOE Joint Genome Institute"/>
            <person name="Vesth T.C."/>
            <person name="Nybo J."/>
            <person name="Theobald S."/>
            <person name="Brandl J."/>
            <person name="Frisvad J.C."/>
            <person name="Nielsen K.F."/>
            <person name="Lyhne E.K."/>
            <person name="Kogle M.E."/>
            <person name="Kuo A."/>
            <person name="Riley R."/>
            <person name="Clum A."/>
            <person name="Nolan M."/>
            <person name="Lipzen A."/>
            <person name="Salamov A."/>
            <person name="Henrissat B."/>
            <person name="Wiebenga A."/>
            <person name="De vries R.P."/>
            <person name="Grigoriev I.V."/>
            <person name="Mortensen U.H."/>
            <person name="Andersen M.R."/>
            <person name="Baker S.E."/>
        </authorList>
    </citation>
    <scope>NUCLEOTIDE SEQUENCE [LARGE SCALE GENOMIC DNA]</scope>
    <source>
        <strain evidence="2 3">CBS 707.79</strain>
    </source>
</reference>
<dbReference type="VEuPathDB" id="FungiDB:BO71DRAFT_401240"/>
<feature type="transmembrane region" description="Helical" evidence="1">
    <location>
        <begin position="17"/>
        <end position="35"/>
    </location>
</feature>
<keyword evidence="1" id="KW-0472">Membrane</keyword>
<keyword evidence="1" id="KW-1133">Transmembrane helix</keyword>
<dbReference type="AlphaFoldDB" id="A0A319D3B8"/>
<feature type="transmembrane region" description="Helical" evidence="1">
    <location>
        <begin position="75"/>
        <end position="99"/>
    </location>
</feature>
<evidence type="ECO:0000313" key="2">
    <source>
        <dbReference type="EMBL" id="PYH91601.1"/>
    </source>
</evidence>
<organism evidence="2 3">
    <name type="scientific">Aspergillus ellipticus CBS 707.79</name>
    <dbReference type="NCBI Taxonomy" id="1448320"/>
    <lineage>
        <taxon>Eukaryota</taxon>
        <taxon>Fungi</taxon>
        <taxon>Dikarya</taxon>
        <taxon>Ascomycota</taxon>
        <taxon>Pezizomycotina</taxon>
        <taxon>Eurotiomycetes</taxon>
        <taxon>Eurotiomycetidae</taxon>
        <taxon>Eurotiales</taxon>
        <taxon>Aspergillaceae</taxon>
        <taxon>Aspergillus</taxon>
        <taxon>Aspergillus subgen. Circumdati</taxon>
    </lineage>
</organism>
<sequence length="272" mass="28941">MGFGGAFLRILNLTIRVLQFLSGAVILGIFSYFLAELARHNQSIAQWIRAVEGLSGAATLYGILGMLFTCCLGGVAFFAFLAIVLDVCFIGAMIAIAIMTRHGASSCSGTVNTPLGTGPSTSDSVSGTSFHYACELQKAAFAVSIIGVFFFLISILLQVLYARHHKREKRFGPSPANGYTSGTTRGFRFWRRNKNNPDVASSDDMLPTHPTPGDVELGATGAGGVNGEKEDGYNGVGNGGYYSRKKRESVNAPLPTTNPGYGYGNSAYTGNY</sequence>
<dbReference type="EMBL" id="KZ825940">
    <property type="protein sequence ID" value="PYH91601.1"/>
    <property type="molecule type" value="Genomic_DNA"/>
</dbReference>
<gene>
    <name evidence="2" type="ORF">BO71DRAFT_401240</name>
</gene>
<accession>A0A319D3B8</accession>
<protein>
    <recommendedName>
        <fullName evidence="4">MARVEL domain-containing protein</fullName>
    </recommendedName>
</protein>
<feature type="transmembrane region" description="Helical" evidence="1">
    <location>
        <begin position="47"/>
        <end position="68"/>
    </location>
</feature>
<dbReference type="OrthoDB" id="5342507at2759"/>